<evidence type="ECO:0000259" key="6">
    <source>
        <dbReference type="PROSITE" id="PS51198"/>
    </source>
</evidence>
<feature type="binding site" evidence="5">
    <location>
        <begin position="27"/>
        <end position="34"/>
    </location>
    <ligand>
        <name>ATP</name>
        <dbReference type="ChEBI" id="CHEBI:30616"/>
    </ligand>
</feature>
<organism evidence="7 8">
    <name type="scientific">Micromonospora parva</name>
    <dbReference type="NCBI Taxonomy" id="1464048"/>
    <lineage>
        <taxon>Bacteria</taxon>
        <taxon>Bacillati</taxon>
        <taxon>Actinomycetota</taxon>
        <taxon>Actinomycetes</taxon>
        <taxon>Micromonosporales</taxon>
        <taxon>Micromonosporaceae</taxon>
        <taxon>Micromonospora</taxon>
    </lineage>
</organism>
<keyword evidence="8" id="KW-1185">Reference proteome</keyword>
<evidence type="ECO:0000256" key="1">
    <source>
        <dbReference type="ARBA" id="ARBA00022741"/>
    </source>
</evidence>
<evidence type="ECO:0000256" key="2">
    <source>
        <dbReference type="ARBA" id="ARBA00022801"/>
    </source>
</evidence>
<evidence type="ECO:0000256" key="5">
    <source>
        <dbReference type="PROSITE-ProRule" id="PRU00560"/>
    </source>
</evidence>
<dbReference type="InterPro" id="IPR027417">
    <property type="entry name" value="P-loop_NTPase"/>
</dbReference>
<evidence type="ECO:0000256" key="3">
    <source>
        <dbReference type="ARBA" id="ARBA00022806"/>
    </source>
</evidence>
<feature type="domain" description="UvrD-like helicase ATP-binding" evidence="6">
    <location>
        <begin position="6"/>
        <end position="300"/>
    </location>
</feature>
<evidence type="ECO:0000313" key="7">
    <source>
        <dbReference type="EMBL" id="MFF5198972.1"/>
    </source>
</evidence>
<comment type="caution">
    <text evidence="7">The sequence shown here is derived from an EMBL/GenBank/DDBJ whole genome shotgun (WGS) entry which is preliminary data.</text>
</comment>
<evidence type="ECO:0000256" key="4">
    <source>
        <dbReference type="ARBA" id="ARBA00022840"/>
    </source>
</evidence>
<dbReference type="EMBL" id="JBIAZM010000002">
    <property type="protein sequence ID" value="MFF5198972.1"/>
    <property type="molecule type" value="Genomic_DNA"/>
</dbReference>
<sequence length="634" mass="69623">MPLSEEQKRSLWDDAGHPLEGLQRLSARPGTGKTTTVTRYCLDLAASWQERHEPWQGIAVLSYTNVAKDEVQTRIRKNGAAHVLLRSPHFLGTLDAFINQHLFLPHGGKVMGYKGGRPSLVGEPYQQWRASWPLHNSSPADAFKPVYFDCYTMGKDAQPLLIDKSPRMIQPRTTAVAKSVSDSNAPKISLMKQYVWSTGMALQADANYLSYQAVKGSPAIAKALARRFPVLVIDEAQDMTEVQHAIVDTLIGAGLQHVVLVGDENQAIYEWNTARPDLFTGRAMATGWRVSRLKESYRCGPPICAALTTMAADGITLTAGSGAKNASYRTAVDVRLYDDGTELTTLQEVIDTTAELLADIAPHDGNSAGIKNLAVIARSGEDARRLHAQYTGTAAVGTHRTVWDSPLTRDFLKTVHHLSRSETDQAVRAYEQVLVRAGGHSTAADMRLATLQRTSNRAGNTLAYRVLLFTDLKLIASHVTGRLLRISDCVTCTDLPLINLNHSQRAAIRRDCFSFTEPIKSPQDRLLAALFAARDERTWNAHPKHQRVRILFATTHAVKGETHDAVVFYTKHRVAACRCPQSAGTWKSVLQHSILECETKRIAYVACSRAAQALAVLAPAGSLGAWQALTRPSA</sequence>
<dbReference type="PANTHER" id="PTHR11070:SF2">
    <property type="entry name" value="ATP-DEPENDENT DNA HELICASE SRS2"/>
    <property type="match status" value="1"/>
</dbReference>
<evidence type="ECO:0000313" key="8">
    <source>
        <dbReference type="Proteomes" id="UP001602287"/>
    </source>
</evidence>
<dbReference type="InterPro" id="IPR014016">
    <property type="entry name" value="UvrD-like_ATP-bd"/>
</dbReference>
<reference evidence="7 8" key="1">
    <citation type="submission" date="2024-10" db="EMBL/GenBank/DDBJ databases">
        <title>The Natural Products Discovery Center: Release of the First 8490 Sequenced Strains for Exploring Actinobacteria Biosynthetic Diversity.</title>
        <authorList>
            <person name="Kalkreuter E."/>
            <person name="Kautsar S.A."/>
            <person name="Yang D."/>
            <person name="Bader C.D."/>
            <person name="Teijaro C.N."/>
            <person name="Fluegel L."/>
            <person name="Davis C.M."/>
            <person name="Simpson J.R."/>
            <person name="Lauterbach L."/>
            <person name="Steele A.D."/>
            <person name="Gui C."/>
            <person name="Meng S."/>
            <person name="Li G."/>
            <person name="Viehrig K."/>
            <person name="Ye F."/>
            <person name="Su P."/>
            <person name="Kiefer A.F."/>
            <person name="Nichols A."/>
            <person name="Cepeda A.J."/>
            <person name="Yan W."/>
            <person name="Fan B."/>
            <person name="Jiang Y."/>
            <person name="Adhikari A."/>
            <person name="Zheng C.-J."/>
            <person name="Schuster L."/>
            <person name="Cowan T.M."/>
            <person name="Smanski M.J."/>
            <person name="Chevrette M.G."/>
            <person name="De Carvalho L.P.S."/>
            <person name="Shen B."/>
        </authorList>
    </citation>
    <scope>NUCLEOTIDE SEQUENCE [LARGE SCALE GENOMIC DNA]</scope>
    <source>
        <strain evidence="7 8">NPDC000140</strain>
    </source>
</reference>
<dbReference type="InterPro" id="IPR000212">
    <property type="entry name" value="DNA_helicase_UvrD/REP"/>
</dbReference>
<keyword evidence="1 5" id="KW-0547">Nucleotide-binding</keyword>
<gene>
    <name evidence="7" type="ORF">ACFY3B_05115</name>
</gene>
<keyword evidence="3 5" id="KW-0347">Helicase</keyword>
<accession>A0ABW6VR47</accession>
<keyword evidence="4 5" id="KW-0067">ATP-binding</keyword>
<dbReference type="Pfam" id="PF00580">
    <property type="entry name" value="UvrD-helicase"/>
    <property type="match status" value="2"/>
</dbReference>
<proteinExistence type="predicted"/>
<dbReference type="Proteomes" id="UP001602287">
    <property type="component" value="Unassembled WGS sequence"/>
</dbReference>
<dbReference type="SUPFAM" id="SSF52540">
    <property type="entry name" value="P-loop containing nucleoside triphosphate hydrolases"/>
    <property type="match status" value="1"/>
</dbReference>
<keyword evidence="2 5" id="KW-0378">Hydrolase</keyword>
<dbReference type="PROSITE" id="PS51198">
    <property type="entry name" value="UVRD_HELICASE_ATP_BIND"/>
    <property type="match status" value="1"/>
</dbReference>
<dbReference type="RefSeq" id="WP_081883947.1">
    <property type="nucleotide sequence ID" value="NZ_JBEZDH010000004.1"/>
</dbReference>
<dbReference type="PANTHER" id="PTHR11070">
    <property type="entry name" value="UVRD / RECB / PCRA DNA HELICASE FAMILY MEMBER"/>
    <property type="match status" value="1"/>
</dbReference>
<protein>
    <submittedName>
        <fullName evidence="7">UvrD-helicase domain-containing protein</fullName>
    </submittedName>
</protein>
<name>A0ABW6VR47_9ACTN</name>
<dbReference type="Gene3D" id="3.40.50.300">
    <property type="entry name" value="P-loop containing nucleotide triphosphate hydrolases"/>
    <property type="match status" value="1"/>
</dbReference>